<dbReference type="GO" id="GO:0004527">
    <property type="term" value="F:exonuclease activity"/>
    <property type="evidence" value="ECO:0007669"/>
    <property type="project" value="UniProtKB-KW"/>
</dbReference>
<dbReference type="EMBL" id="WSTB01000012">
    <property type="protein sequence ID" value="MWB96262.1"/>
    <property type="molecule type" value="Genomic_DNA"/>
</dbReference>
<dbReference type="SUPFAM" id="SSF53098">
    <property type="entry name" value="Ribonuclease H-like"/>
    <property type="match status" value="1"/>
</dbReference>
<protein>
    <submittedName>
        <fullName evidence="2">3'-5' exonuclease</fullName>
    </submittedName>
</protein>
<dbReference type="RefSeq" id="WP_160376163.1">
    <property type="nucleotide sequence ID" value="NZ_WSTB01000012.1"/>
</dbReference>
<keyword evidence="3" id="KW-1185">Reference proteome</keyword>
<dbReference type="Gene3D" id="3.30.420.10">
    <property type="entry name" value="Ribonuclease H-like superfamily/Ribonuclease H"/>
    <property type="match status" value="1"/>
</dbReference>
<organism evidence="2 3">
    <name type="scientific">Flavobacterium hydrocarbonoxydans</name>
    <dbReference type="NCBI Taxonomy" id="2683249"/>
    <lineage>
        <taxon>Bacteria</taxon>
        <taxon>Pseudomonadati</taxon>
        <taxon>Bacteroidota</taxon>
        <taxon>Flavobacteriia</taxon>
        <taxon>Flavobacteriales</taxon>
        <taxon>Flavobacteriaceae</taxon>
        <taxon>Flavobacterium</taxon>
    </lineage>
</organism>
<sequence>MLDWLKNINKEHPDFWKNYLTKFETKPNRFVVISTETSGLNPEKDVILSLGAFGVVDNNIVIKDSFEAVLLQYKFLHDNNLSNEFIVESKMLKLLEEDALQGLIDFIGNAVLVGHHINFDIEMINAGLERLDCGRLKNEALDVDMMYRKLKDINDKQFSLDDLSEIYKIPKSDRNSPSEDAYRIALLFLKLKSRLGIK</sequence>
<keyword evidence="2" id="KW-0540">Nuclease</keyword>
<accession>A0A6I4NT80</accession>
<keyword evidence="2" id="KW-0378">Hydrolase</keyword>
<dbReference type="Proteomes" id="UP000471501">
    <property type="component" value="Unassembled WGS sequence"/>
</dbReference>
<dbReference type="AlphaFoldDB" id="A0A6I4NT80"/>
<proteinExistence type="predicted"/>
<dbReference type="InterPro" id="IPR013520">
    <property type="entry name" value="Ribonucl_H"/>
</dbReference>
<reference evidence="2 3" key="1">
    <citation type="submission" date="2019-12" db="EMBL/GenBank/DDBJ databases">
        <authorList>
            <person name="Kim Y.S."/>
        </authorList>
    </citation>
    <scope>NUCLEOTIDE SEQUENCE [LARGE SCALE GENOMIC DNA]</scope>
    <source>
        <strain evidence="2 3">GA093</strain>
    </source>
</reference>
<dbReference type="Pfam" id="PF00929">
    <property type="entry name" value="RNase_T"/>
    <property type="match status" value="1"/>
</dbReference>
<dbReference type="GO" id="GO:0006259">
    <property type="term" value="P:DNA metabolic process"/>
    <property type="evidence" value="ECO:0007669"/>
    <property type="project" value="UniProtKB-ARBA"/>
</dbReference>
<dbReference type="InterPro" id="IPR036397">
    <property type="entry name" value="RNaseH_sf"/>
</dbReference>
<dbReference type="CDD" id="cd06127">
    <property type="entry name" value="DEDDh"/>
    <property type="match status" value="1"/>
</dbReference>
<comment type="caution">
    <text evidence="2">The sequence shown here is derived from an EMBL/GenBank/DDBJ whole genome shotgun (WGS) entry which is preliminary data.</text>
</comment>
<feature type="domain" description="Exonuclease" evidence="1">
    <location>
        <begin position="29"/>
        <end position="197"/>
    </location>
</feature>
<evidence type="ECO:0000313" key="2">
    <source>
        <dbReference type="EMBL" id="MWB96262.1"/>
    </source>
</evidence>
<dbReference type="GO" id="GO:0003676">
    <property type="term" value="F:nucleic acid binding"/>
    <property type="evidence" value="ECO:0007669"/>
    <property type="project" value="InterPro"/>
</dbReference>
<dbReference type="InterPro" id="IPR012337">
    <property type="entry name" value="RNaseH-like_sf"/>
</dbReference>
<evidence type="ECO:0000259" key="1">
    <source>
        <dbReference type="SMART" id="SM00479"/>
    </source>
</evidence>
<dbReference type="SMART" id="SM00479">
    <property type="entry name" value="EXOIII"/>
    <property type="match status" value="1"/>
</dbReference>
<gene>
    <name evidence="2" type="ORF">GON26_18010</name>
</gene>
<name>A0A6I4NT80_9FLAO</name>
<evidence type="ECO:0000313" key="3">
    <source>
        <dbReference type="Proteomes" id="UP000471501"/>
    </source>
</evidence>
<keyword evidence="2" id="KW-0269">Exonuclease</keyword>